<evidence type="ECO:0000259" key="4">
    <source>
        <dbReference type="Pfam" id="PF01261"/>
    </source>
</evidence>
<sequence>MMRISANLGFLFREHGLPDAIRAAKATGFDAVECHWPYEEDPAAIRAALAETGLAMLGLNTIRGHREGEVGLSALPGREADARAAIDQAIGYAQEIGCRNVHVMAGITDDAAAFDTFVGNLAHAARRAEEAGVDLLIEPLNRRDTPGYVLAHTDLAMTLIEAVGSDRLRIMFDCYHMQIMQGDLVSTIRALLPHIGHIQFAAVPDRTEPDAGEVDYGWLLPAIRDLGYEGWFGAEYRPERGDFAWLETFKARGI</sequence>
<keyword evidence="1 2" id="KW-0413">Isomerase</keyword>
<organism evidence="5 6">
    <name type="scientific">Kaustia mangrovi</name>
    <dbReference type="NCBI Taxonomy" id="2593653"/>
    <lineage>
        <taxon>Bacteria</taxon>
        <taxon>Pseudomonadati</taxon>
        <taxon>Pseudomonadota</taxon>
        <taxon>Alphaproteobacteria</taxon>
        <taxon>Hyphomicrobiales</taxon>
        <taxon>Parvibaculaceae</taxon>
        <taxon>Kaustia</taxon>
    </lineage>
</organism>
<dbReference type="FunFam" id="3.20.20.150:FF:000007">
    <property type="entry name" value="Hydroxypyruvate isomerase"/>
    <property type="match status" value="1"/>
</dbReference>
<dbReference type="Proteomes" id="UP000593594">
    <property type="component" value="Chromosome"/>
</dbReference>
<keyword evidence="6" id="KW-1185">Reference proteome</keyword>
<dbReference type="PANTHER" id="PTHR43489">
    <property type="entry name" value="ISOMERASE"/>
    <property type="match status" value="1"/>
</dbReference>
<reference evidence="5 6" key="1">
    <citation type="submission" date="2020-06" db="EMBL/GenBank/DDBJ databases">
        <title>Genome sequence of 2 isolates from Red Sea Mangroves.</title>
        <authorList>
            <person name="Sefrji F."/>
            <person name="Michoud G."/>
            <person name="Merlino G."/>
            <person name="Daffonchio D."/>
        </authorList>
    </citation>
    <scope>NUCLEOTIDE SEQUENCE [LARGE SCALE GENOMIC DNA]</scope>
    <source>
        <strain evidence="5 6">R1DC25</strain>
    </source>
</reference>
<dbReference type="SUPFAM" id="SSF51658">
    <property type="entry name" value="Xylose isomerase-like"/>
    <property type="match status" value="1"/>
</dbReference>
<dbReference type="PIRSF" id="PIRSF006241">
    <property type="entry name" value="HyI"/>
    <property type="match status" value="1"/>
</dbReference>
<evidence type="ECO:0000256" key="3">
    <source>
        <dbReference type="PIRSR" id="PIRSR006241-50"/>
    </source>
</evidence>
<dbReference type="InterPro" id="IPR013022">
    <property type="entry name" value="Xyl_isomerase-like_TIM-brl"/>
</dbReference>
<feature type="active site" description="Proton donor/acceptor" evidence="3">
    <location>
        <position position="235"/>
    </location>
</feature>
<evidence type="ECO:0000313" key="6">
    <source>
        <dbReference type="Proteomes" id="UP000593594"/>
    </source>
</evidence>
<gene>
    <name evidence="5" type="ORF">HW532_00830</name>
</gene>
<evidence type="ECO:0000313" key="5">
    <source>
        <dbReference type="EMBL" id="QPC45123.1"/>
    </source>
</evidence>
<dbReference type="Pfam" id="PF01261">
    <property type="entry name" value="AP_endonuc_2"/>
    <property type="match status" value="1"/>
</dbReference>
<dbReference type="InterPro" id="IPR050417">
    <property type="entry name" value="Sugar_Epim/Isomerase"/>
</dbReference>
<feature type="domain" description="Xylose isomerase-like TIM barrel" evidence="4">
    <location>
        <begin position="21"/>
        <end position="239"/>
    </location>
</feature>
<evidence type="ECO:0000256" key="2">
    <source>
        <dbReference type="PIRNR" id="PIRNR006241"/>
    </source>
</evidence>
<dbReference type="Gene3D" id="3.20.20.150">
    <property type="entry name" value="Divalent-metal-dependent TIM barrel enzymes"/>
    <property type="match status" value="1"/>
</dbReference>
<dbReference type="InterPro" id="IPR026040">
    <property type="entry name" value="HyI-like"/>
</dbReference>
<accession>A0A7S8C7Z9</accession>
<feature type="active site" description="Proton donor/acceptor" evidence="3">
    <location>
        <position position="138"/>
    </location>
</feature>
<dbReference type="KEGG" id="kmn:HW532_00830"/>
<dbReference type="AlphaFoldDB" id="A0A7S8C7Z9"/>
<dbReference type="GO" id="GO:0008903">
    <property type="term" value="F:hydroxypyruvate isomerase activity"/>
    <property type="evidence" value="ECO:0007669"/>
    <property type="project" value="TreeGrafter"/>
</dbReference>
<dbReference type="InterPro" id="IPR036237">
    <property type="entry name" value="Xyl_isomerase-like_sf"/>
</dbReference>
<proteinExistence type="inferred from homology"/>
<dbReference type="PANTHER" id="PTHR43489:SF6">
    <property type="entry name" value="HYDROXYPYRUVATE ISOMERASE-RELATED"/>
    <property type="match status" value="1"/>
</dbReference>
<name>A0A7S8C7Z9_9HYPH</name>
<protein>
    <submittedName>
        <fullName evidence="5">TIM barrel protein</fullName>
    </submittedName>
</protein>
<dbReference type="EMBL" id="CP058214">
    <property type="protein sequence ID" value="QPC45123.1"/>
    <property type="molecule type" value="Genomic_DNA"/>
</dbReference>
<comment type="similarity">
    <text evidence="2">Belongs to the hyi family.</text>
</comment>
<evidence type="ECO:0000256" key="1">
    <source>
        <dbReference type="ARBA" id="ARBA00023235"/>
    </source>
</evidence>
<dbReference type="GO" id="GO:0046487">
    <property type="term" value="P:glyoxylate metabolic process"/>
    <property type="evidence" value="ECO:0007669"/>
    <property type="project" value="TreeGrafter"/>
</dbReference>